<evidence type="ECO:0000259" key="2">
    <source>
        <dbReference type="Pfam" id="PF11611"/>
    </source>
</evidence>
<dbReference type="Proteomes" id="UP000571128">
    <property type="component" value="Unassembled WGS sequence"/>
</dbReference>
<organism evidence="3 4">
    <name type="scientific">Listeria fleischmannii</name>
    <dbReference type="NCBI Taxonomy" id="1069827"/>
    <lineage>
        <taxon>Bacteria</taxon>
        <taxon>Bacillati</taxon>
        <taxon>Bacillota</taxon>
        <taxon>Bacilli</taxon>
        <taxon>Bacillales</taxon>
        <taxon>Listeriaceae</taxon>
        <taxon>Listeria</taxon>
    </lineage>
</organism>
<evidence type="ECO:0000313" key="3">
    <source>
        <dbReference type="EMBL" id="MBC1398679.1"/>
    </source>
</evidence>
<feature type="domain" description="DUF4352" evidence="2">
    <location>
        <begin position="4"/>
        <end position="84"/>
    </location>
</feature>
<evidence type="ECO:0000313" key="4">
    <source>
        <dbReference type="Proteomes" id="UP000571128"/>
    </source>
</evidence>
<name>A0A841YEI2_9LIST</name>
<dbReference type="AlphaFoldDB" id="A0A841YEI2"/>
<evidence type="ECO:0000256" key="1">
    <source>
        <dbReference type="ARBA" id="ARBA00022729"/>
    </source>
</evidence>
<dbReference type="RefSeq" id="WP_077912088.1">
    <property type="nucleotide sequence ID" value="NZ_JAARPY010000006.1"/>
</dbReference>
<reference evidence="3 4" key="1">
    <citation type="submission" date="2020-03" db="EMBL/GenBank/DDBJ databases">
        <title>Soil Listeria distribution.</title>
        <authorList>
            <person name="Liao J."/>
            <person name="Wiedmann M."/>
        </authorList>
    </citation>
    <scope>NUCLEOTIDE SEQUENCE [LARGE SCALE GENOMIC DNA]</scope>
    <source>
        <strain evidence="3 4">FSL L7-1645</strain>
    </source>
</reference>
<dbReference type="InterPro" id="IPR029051">
    <property type="entry name" value="DUF4352"/>
</dbReference>
<gene>
    <name evidence="3" type="ORF">HB844_07350</name>
</gene>
<protein>
    <submittedName>
        <fullName evidence="3">DUF4352 domain-containing protein</fullName>
    </submittedName>
</protein>
<dbReference type="Pfam" id="PF11611">
    <property type="entry name" value="DUF4352"/>
    <property type="match status" value="1"/>
</dbReference>
<accession>A0A841YEI2</accession>
<dbReference type="InterPro" id="IPR029050">
    <property type="entry name" value="Immunoprotect_excell_Ig-like"/>
</dbReference>
<keyword evidence="1" id="KW-0732">Signal</keyword>
<dbReference type="EMBL" id="JAARPY010000006">
    <property type="protein sequence ID" value="MBC1398679.1"/>
    <property type="molecule type" value="Genomic_DNA"/>
</dbReference>
<dbReference type="Gene3D" id="2.60.40.1240">
    <property type="match status" value="1"/>
</dbReference>
<sequence length="98" mass="10591">MSTQVTKQVGPSILPTDAKDTFLVVDMKGKNNGDEKVIVDSSFFKLLRGSITYDANASASMFANQGEDGNITNSLFRSELNPDVTEETANATDLILET</sequence>
<comment type="caution">
    <text evidence="3">The sequence shown here is derived from an EMBL/GenBank/DDBJ whole genome shotgun (WGS) entry which is preliminary data.</text>
</comment>
<proteinExistence type="predicted"/>